<dbReference type="PANTHER" id="PTHR42852:SF17">
    <property type="entry name" value="THIOREDOXIN-LIKE PROTEIN HI_1115"/>
    <property type="match status" value="1"/>
</dbReference>
<dbReference type="AlphaFoldDB" id="A0A4Y8LLH2"/>
<reference evidence="3 4" key="1">
    <citation type="submission" date="2019-03" db="EMBL/GenBank/DDBJ databases">
        <authorList>
            <person name="Yang Y."/>
        </authorList>
    </citation>
    <scope>NUCLEOTIDE SEQUENCE [LARGE SCALE GENOMIC DNA]</scope>
    <source>
        <strain evidence="3 4">ASL-1</strain>
    </source>
</reference>
<feature type="domain" description="Thioredoxin" evidence="2">
    <location>
        <begin position="39"/>
        <end position="178"/>
    </location>
</feature>
<comment type="caution">
    <text evidence="3">The sequence shown here is derived from an EMBL/GenBank/DDBJ whole genome shotgun (WGS) entry which is preliminary data.</text>
</comment>
<accession>A0A4Y8LLH2</accession>
<keyword evidence="1" id="KW-1015">Disulfide bond</keyword>
<sequence>MMVQRVRMAGWVFAVMCCAGVFFLISAEPGPEYEPVMQTLELNEAPDFILAMQDGTELTKQDFSGKPLILNFWTSWCPPCIEEMPELKKFTRDHPDINLIGVNLTKEEFKKESAFNFIDDHQINFPIALDEDGDLQKVFRIFTIPITVVITPDGRIYETFFGPVTAQQLEKKVNALLSENTAS</sequence>
<dbReference type="RefSeq" id="WP_134378648.1">
    <property type="nucleotide sequence ID" value="NZ_SORX01000001.1"/>
</dbReference>
<gene>
    <name evidence="3" type="ORF">E2626_00805</name>
</gene>
<dbReference type="PROSITE" id="PS51352">
    <property type="entry name" value="THIOREDOXIN_2"/>
    <property type="match status" value="1"/>
</dbReference>
<dbReference type="GO" id="GO:0016491">
    <property type="term" value="F:oxidoreductase activity"/>
    <property type="evidence" value="ECO:0007669"/>
    <property type="project" value="InterPro"/>
</dbReference>
<keyword evidence="4" id="KW-1185">Reference proteome</keyword>
<dbReference type="Proteomes" id="UP000297776">
    <property type="component" value="Unassembled WGS sequence"/>
</dbReference>
<dbReference type="InterPro" id="IPR013766">
    <property type="entry name" value="Thioredoxin_domain"/>
</dbReference>
<dbReference type="InterPro" id="IPR036249">
    <property type="entry name" value="Thioredoxin-like_sf"/>
</dbReference>
<dbReference type="InterPro" id="IPR000866">
    <property type="entry name" value="AhpC/TSA"/>
</dbReference>
<proteinExistence type="predicted"/>
<dbReference type="InterPro" id="IPR050553">
    <property type="entry name" value="Thioredoxin_ResA/DsbE_sf"/>
</dbReference>
<protein>
    <submittedName>
        <fullName evidence="3">TlpA family protein disulfide reductase</fullName>
    </submittedName>
</protein>
<dbReference type="CDD" id="cd02966">
    <property type="entry name" value="TlpA_like_family"/>
    <property type="match status" value="1"/>
</dbReference>
<dbReference type="Gene3D" id="3.40.30.10">
    <property type="entry name" value="Glutaredoxin"/>
    <property type="match status" value="1"/>
</dbReference>
<dbReference type="GO" id="GO:0016209">
    <property type="term" value="F:antioxidant activity"/>
    <property type="evidence" value="ECO:0007669"/>
    <property type="project" value="InterPro"/>
</dbReference>
<evidence type="ECO:0000313" key="4">
    <source>
        <dbReference type="Proteomes" id="UP000297776"/>
    </source>
</evidence>
<organism evidence="3 4">
    <name type="scientific">Jeotgalibacillus salarius</name>
    <dbReference type="NCBI Taxonomy" id="546023"/>
    <lineage>
        <taxon>Bacteria</taxon>
        <taxon>Bacillati</taxon>
        <taxon>Bacillota</taxon>
        <taxon>Bacilli</taxon>
        <taxon>Bacillales</taxon>
        <taxon>Caryophanaceae</taxon>
        <taxon>Jeotgalibacillus</taxon>
    </lineage>
</organism>
<dbReference type="EMBL" id="SORX01000001">
    <property type="protein sequence ID" value="TFE03898.1"/>
    <property type="molecule type" value="Genomic_DNA"/>
</dbReference>
<dbReference type="PANTHER" id="PTHR42852">
    <property type="entry name" value="THIOL:DISULFIDE INTERCHANGE PROTEIN DSBE"/>
    <property type="match status" value="1"/>
</dbReference>
<dbReference type="OrthoDB" id="25753at2"/>
<evidence type="ECO:0000313" key="3">
    <source>
        <dbReference type="EMBL" id="TFE03898.1"/>
    </source>
</evidence>
<dbReference type="Pfam" id="PF00578">
    <property type="entry name" value="AhpC-TSA"/>
    <property type="match status" value="1"/>
</dbReference>
<evidence type="ECO:0000259" key="2">
    <source>
        <dbReference type="PROSITE" id="PS51352"/>
    </source>
</evidence>
<evidence type="ECO:0000256" key="1">
    <source>
        <dbReference type="ARBA" id="ARBA00023157"/>
    </source>
</evidence>
<dbReference type="SUPFAM" id="SSF52833">
    <property type="entry name" value="Thioredoxin-like"/>
    <property type="match status" value="1"/>
</dbReference>
<name>A0A4Y8LLH2_9BACL</name>